<sequence>MRSVLQNCVATIAELAQQLQCGGYESAGKYSEEHNPGQWPCDKKGRKEATSVQEKTSKQTEFLQDVHRGTAGYCCQIIVFHQLFFVIWYTLKIICFLERELHPGACICATS</sequence>
<name>A0ABV0RXC0_9TELE</name>
<keyword evidence="3" id="KW-1185">Reference proteome</keyword>
<evidence type="ECO:0000256" key="1">
    <source>
        <dbReference type="SAM" id="MobiDB-lite"/>
    </source>
</evidence>
<evidence type="ECO:0000313" key="2">
    <source>
        <dbReference type="EMBL" id="MEQ2212853.1"/>
    </source>
</evidence>
<organism evidence="2 3">
    <name type="scientific">Xenoophorus captivus</name>
    <dbReference type="NCBI Taxonomy" id="1517983"/>
    <lineage>
        <taxon>Eukaryota</taxon>
        <taxon>Metazoa</taxon>
        <taxon>Chordata</taxon>
        <taxon>Craniata</taxon>
        <taxon>Vertebrata</taxon>
        <taxon>Euteleostomi</taxon>
        <taxon>Actinopterygii</taxon>
        <taxon>Neopterygii</taxon>
        <taxon>Teleostei</taxon>
        <taxon>Neoteleostei</taxon>
        <taxon>Acanthomorphata</taxon>
        <taxon>Ovalentaria</taxon>
        <taxon>Atherinomorphae</taxon>
        <taxon>Cyprinodontiformes</taxon>
        <taxon>Goodeidae</taxon>
        <taxon>Xenoophorus</taxon>
    </lineage>
</organism>
<proteinExistence type="predicted"/>
<gene>
    <name evidence="2" type="ORF">XENOCAPTIV_005927</name>
</gene>
<protein>
    <submittedName>
        <fullName evidence="2">Uncharacterized protein</fullName>
    </submittedName>
</protein>
<feature type="compositionally biased region" description="Basic and acidic residues" evidence="1">
    <location>
        <begin position="30"/>
        <end position="49"/>
    </location>
</feature>
<accession>A0ABV0RXC0</accession>
<feature type="region of interest" description="Disordered" evidence="1">
    <location>
        <begin position="29"/>
        <end position="50"/>
    </location>
</feature>
<comment type="caution">
    <text evidence="2">The sequence shown here is derived from an EMBL/GenBank/DDBJ whole genome shotgun (WGS) entry which is preliminary data.</text>
</comment>
<evidence type="ECO:0000313" key="3">
    <source>
        <dbReference type="Proteomes" id="UP001434883"/>
    </source>
</evidence>
<dbReference type="Proteomes" id="UP001434883">
    <property type="component" value="Unassembled WGS sequence"/>
</dbReference>
<dbReference type="EMBL" id="JAHRIN010060465">
    <property type="protein sequence ID" value="MEQ2212853.1"/>
    <property type="molecule type" value="Genomic_DNA"/>
</dbReference>
<reference evidence="2 3" key="1">
    <citation type="submission" date="2021-06" db="EMBL/GenBank/DDBJ databases">
        <authorList>
            <person name="Palmer J.M."/>
        </authorList>
    </citation>
    <scope>NUCLEOTIDE SEQUENCE [LARGE SCALE GENOMIC DNA]</scope>
    <source>
        <strain evidence="2 3">XC_2019</strain>
        <tissue evidence="2">Muscle</tissue>
    </source>
</reference>